<keyword evidence="2 5" id="KW-0812">Transmembrane</keyword>
<evidence type="ECO:0000256" key="1">
    <source>
        <dbReference type="ARBA" id="ARBA00004141"/>
    </source>
</evidence>
<sequence length="320" mass="35341">MDTTMGTPKPPSRLLVAFGLISNIACSISIVFVNKWVYIHGFPNITLTCIHFMITGLGLFICERLGVFQRKSLPIISMIPLSLSFCGFVALTNLSLQNNTVGTYQLFKTLTMPCIMVIQTSFHGKTFSLPIKLTAIPISVGVFINSYYDVKFNILGTVYASLGVLVTSFYQVWVGSKQQEFQVNSMQLLFYQAPMSAIALLPIIPLFEDVIGLSPMLPLKSIPPTVWGMVFLSSCVAFLVNLTIFWIIGNTSAVTYNMVGHLKFVLVLLGGFLLFRDPLAINQIAGILLVVAGVVTYTHFKLKEQKKPPLPVVTEAKDEQ</sequence>
<evidence type="ECO:0000256" key="5">
    <source>
        <dbReference type="SAM" id="Phobius"/>
    </source>
</evidence>
<keyword evidence="3 5" id="KW-1133">Transmembrane helix</keyword>
<proteinExistence type="predicted"/>
<dbReference type="OrthoDB" id="5547497at2759"/>
<feature type="transmembrane region" description="Helical" evidence="5">
    <location>
        <begin position="38"/>
        <end position="61"/>
    </location>
</feature>
<dbReference type="InterPro" id="IPR004853">
    <property type="entry name" value="Sugar_P_trans_dom"/>
</dbReference>
<accession>A0A1S3JMS1</accession>
<dbReference type="InterPro" id="IPR037185">
    <property type="entry name" value="EmrE-like"/>
</dbReference>
<dbReference type="AlphaFoldDB" id="A0A1S3JMS1"/>
<dbReference type="STRING" id="7574.A0A1S3JMS1"/>
<feature type="transmembrane region" description="Helical" evidence="5">
    <location>
        <begin position="255"/>
        <end position="275"/>
    </location>
</feature>
<name>A0A1S3JMS1_LINAN</name>
<evidence type="ECO:0000256" key="2">
    <source>
        <dbReference type="ARBA" id="ARBA00022692"/>
    </source>
</evidence>
<dbReference type="Gene3D" id="1.10.3730.20">
    <property type="match status" value="1"/>
</dbReference>
<organism evidence="7 8">
    <name type="scientific">Lingula anatina</name>
    <name type="common">Brachiopod</name>
    <name type="synonym">Lingula unguis</name>
    <dbReference type="NCBI Taxonomy" id="7574"/>
    <lineage>
        <taxon>Eukaryota</taxon>
        <taxon>Metazoa</taxon>
        <taxon>Spiralia</taxon>
        <taxon>Lophotrochozoa</taxon>
        <taxon>Brachiopoda</taxon>
        <taxon>Linguliformea</taxon>
        <taxon>Lingulata</taxon>
        <taxon>Lingulida</taxon>
        <taxon>Linguloidea</taxon>
        <taxon>Lingulidae</taxon>
        <taxon>Lingula</taxon>
    </lineage>
</organism>
<feature type="transmembrane region" description="Helical" evidence="5">
    <location>
        <begin position="281"/>
        <end position="300"/>
    </location>
</feature>
<evidence type="ECO:0000259" key="6">
    <source>
        <dbReference type="Pfam" id="PF03151"/>
    </source>
</evidence>
<dbReference type="KEGG" id="lak:106174591"/>
<dbReference type="GeneID" id="106174591"/>
<evidence type="ECO:0000313" key="8">
    <source>
        <dbReference type="RefSeq" id="XP_013411667.1"/>
    </source>
</evidence>
<keyword evidence="7" id="KW-1185">Reference proteome</keyword>
<dbReference type="PANTHER" id="PTHR11132">
    <property type="entry name" value="SOLUTE CARRIER FAMILY 35"/>
    <property type="match status" value="1"/>
</dbReference>
<feature type="transmembrane region" description="Helical" evidence="5">
    <location>
        <begin position="12"/>
        <end position="32"/>
    </location>
</feature>
<comment type="subcellular location">
    <subcellularLocation>
        <location evidence="1">Membrane</location>
        <topology evidence="1">Multi-pass membrane protein</topology>
    </subcellularLocation>
</comment>
<feature type="transmembrane region" description="Helical" evidence="5">
    <location>
        <begin position="73"/>
        <end position="92"/>
    </location>
</feature>
<dbReference type="GO" id="GO:0016020">
    <property type="term" value="C:membrane"/>
    <property type="evidence" value="ECO:0007669"/>
    <property type="project" value="UniProtKB-SubCell"/>
</dbReference>
<feature type="domain" description="Sugar phosphate transporter" evidence="6">
    <location>
        <begin position="26"/>
        <end position="297"/>
    </location>
</feature>
<feature type="transmembrane region" description="Helical" evidence="5">
    <location>
        <begin position="227"/>
        <end position="248"/>
    </location>
</feature>
<feature type="transmembrane region" description="Helical" evidence="5">
    <location>
        <begin position="188"/>
        <end position="207"/>
    </location>
</feature>
<gene>
    <name evidence="8" type="primary">LOC106174591</name>
</gene>
<reference evidence="8" key="1">
    <citation type="submission" date="2025-08" db="UniProtKB">
        <authorList>
            <consortium name="RefSeq"/>
        </authorList>
    </citation>
    <scope>IDENTIFICATION</scope>
    <source>
        <tissue evidence="8">Gonads</tissue>
    </source>
</reference>
<dbReference type="RefSeq" id="XP_013411667.1">
    <property type="nucleotide sequence ID" value="XM_013556213.1"/>
</dbReference>
<dbReference type="InterPro" id="IPR050186">
    <property type="entry name" value="TPT_transporter"/>
</dbReference>
<dbReference type="Proteomes" id="UP000085678">
    <property type="component" value="Unplaced"/>
</dbReference>
<dbReference type="Pfam" id="PF03151">
    <property type="entry name" value="TPT"/>
    <property type="match status" value="1"/>
</dbReference>
<evidence type="ECO:0000256" key="3">
    <source>
        <dbReference type="ARBA" id="ARBA00022989"/>
    </source>
</evidence>
<keyword evidence="4 5" id="KW-0472">Membrane</keyword>
<feature type="transmembrane region" description="Helical" evidence="5">
    <location>
        <begin position="154"/>
        <end position="176"/>
    </location>
</feature>
<dbReference type="InParanoid" id="A0A1S3JMS1"/>
<evidence type="ECO:0000313" key="7">
    <source>
        <dbReference type="Proteomes" id="UP000085678"/>
    </source>
</evidence>
<protein>
    <submittedName>
        <fullName evidence="8">Solute carrier family 35 member E3</fullName>
    </submittedName>
</protein>
<dbReference type="SUPFAM" id="SSF103481">
    <property type="entry name" value="Multidrug resistance efflux transporter EmrE"/>
    <property type="match status" value="1"/>
</dbReference>
<evidence type="ECO:0000256" key="4">
    <source>
        <dbReference type="ARBA" id="ARBA00023136"/>
    </source>
</evidence>
<dbReference type="OMA" id="WMVVNTL"/>